<evidence type="ECO:0000256" key="3">
    <source>
        <dbReference type="ARBA" id="ARBA00023015"/>
    </source>
</evidence>
<evidence type="ECO:0000256" key="6">
    <source>
        <dbReference type="ARBA" id="ARBA00049988"/>
    </source>
</evidence>
<dbReference type="CDD" id="cd21631">
    <property type="entry name" value="RHH_CopG_NikR-like"/>
    <property type="match status" value="1"/>
</dbReference>
<keyword evidence="1" id="KW-0678">Repressor</keyword>
<keyword evidence="4" id="KW-0238">DNA-binding</keyword>
<keyword evidence="2" id="KW-1277">Toxin-antitoxin system</keyword>
<evidence type="ECO:0000256" key="5">
    <source>
        <dbReference type="ARBA" id="ARBA00023163"/>
    </source>
</evidence>
<organism evidence="7 8">
    <name type="scientific">Bradyrhizobium brasilense</name>
    <dbReference type="NCBI Taxonomy" id="1419277"/>
    <lineage>
        <taxon>Bacteria</taxon>
        <taxon>Pseudomonadati</taxon>
        <taxon>Pseudomonadota</taxon>
        <taxon>Alphaproteobacteria</taxon>
        <taxon>Hyphomicrobiales</taxon>
        <taxon>Nitrobacteraceae</taxon>
        <taxon>Bradyrhizobium</taxon>
    </lineage>
</organism>
<dbReference type="InterPro" id="IPR010985">
    <property type="entry name" value="Ribbon_hlx_hlx"/>
</dbReference>
<name>A0A1G6Y1N6_9BRAD</name>
<evidence type="ECO:0000313" key="8">
    <source>
        <dbReference type="Proteomes" id="UP000199245"/>
    </source>
</evidence>
<dbReference type="InterPro" id="IPR014795">
    <property type="entry name" value="TacA_1-like"/>
</dbReference>
<dbReference type="AlphaFoldDB" id="A0A1G6Y1N6"/>
<comment type="similarity">
    <text evidence="6">Belongs to the TacA antitoxin family.</text>
</comment>
<dbReference type="SUPFAM" id="SSF47598">
    <property type="entry name" value="Ribbon-helix-helix"/>
    <property type="match status" value="1"/>
</dbReference>
<reference evidence="7 8" key="1">
    <citation type="submission" date="2016-10" db="EMBL/GenBank/DDBJ databases">
        <authorList>
            <person name="de Groot N.N."/>
        </authorList>
    </citation>
    <scope>NUCLEOTIDE SEQUENCE [LARGE SCALE GENOMIC DNA]</scope>
    <source>
        <strain evidence="7 8">R5</strain>
    </source>
</reference>
<proteinExistence type="inferred from homology"/>
<evidence type="ECO:0000313" key="7">
    <source>
        <dbReference type="EMBL" id="SDD84309.1"/>
    </source>
</evidence>
<accession>A0A1G6Y1N6</accession>
<dbReference type="GO" id="GO:0006355">
    <property type="term" value="P:regulation of DNA-templated transcription"/>
    <property type="evidence" value="ECO:0007669"/>
    <property type="project" value="InterPro"/>
</dbReference>
<dbReference type="Proteomes" id="UP000199245">
    <property type="component" value="Unassembled WGS sequence"/>
</dbReference>
<dbReference type="PANTHER" id="PTHR35401:SF1">
    <property type="entry name" value="CYTOPLASMIC PROTEIN"/>
    <property type="match status" value="1"/>
</dbReference>
<keyword evidence="3" id="KW-0805">Transcription regulation</keyword>
<keyword evidence="5" id="KW-0804">Transcription</keyword>
<sequence length="100" mass="11158">MPRTIRHKDHPLSMRLPDADIAIIDRAATLRGRSRTDFVREAAVRAAEDVLMETVPIRMSSAGFKAFMTAMAGPAKPVPEMQELLRRAAPWEKSGSKKRS</sequence>
<evidence type="ECO:0000256" key="2">
    <source>
        <dbReference type="ARBA" id="ARBA00022649"/>
    </source>
</evidence>
<protein>
    <submittedName>
        <fullName evidence="7">Uncharacterized conserved protein, DUF1778 family</fullName>
    </submittedName>
</protein>
<dbReference type="Gene3D" id="1.20.5.780">
    <property type="entry name" value="Single helix bin"/>
    <property type="match status" value="1"/>
</dbReference>
<gene>
    <name evidence="7" type="ORF">SAMN05216337_101625</name>
</gene>
<evidence type="ECO:0000256" key="1">
    <source>
        <dbReference type="ARBA" id="ARBA00022491"/>
    </source>
</evidence>
<evidence type="ECO:0000256" key="4">
    <source>
        <dbReference type="ARBA" id="ARBA00023125"/>
    </source>
</evidence>
<dbReference type="EMBL" id="FMZW01000016">
    <property type="protein sequence ID" value="SDD84309.1"/>
    <property type="molecule type" value="Genomic_DNA"/>
</dbReference>
<dbReference type="GO" id="GO:0003677">
    <property type="term" value="F:DNA binding"/>
    <property type="evidence" value="ECO:0007669"/>
    <property type="project" value="UniProtKB-KW"/>
</dbReference>
<dbReference type="PANTHER" id="PTHR35401">
    <property type="entry name" value="COPG FAMILY HELIX-TURN-HELIX PROTEIN-RELATED-RELATED"/>
    <property type="match status" value="1"/>
</dbReference>
<dbReference type="Pfam" id="PF08681">
    <property type="entry name" value="TacA1"/>
    <property type="match status" value="1"/>
</dbReference>